<gene>
    <name evidence="2" type="ORF">IAA06_12725</name>
</gene>
<dbReference type="InterPro" id="IPR004360">
    <property type="entry name" value="Glyas_Fos-R_dOase_dom"/>
</dbReference>
<evidence type="ECO:0000259" key="1">
    <source>
        <dbReference type="PROSITE" id="PS51819"/>
    </source>
</evidence>
<accession>A0A9D2LU25</accession>
<feature type="domain" description="VOC" evidence="1">
    <location>
        <begin position="5"/>
        <end position="156"/>
    </location>
</feature>
<dbReference type="InterPro" id="IPR029068">
    <property type="entry name" value="Glyas_Bleomycin-R_OHBP_Dase"/>
</dbReference>
<name>A0A9D2LU25_9FIRM</name>
<organism evidence="2 3">
    <name type="scientific">Candidatus Blautia faecavium</name>
    <dbReference type="NCBI Taxonomy" id="2838487"/>
    <lineage>
        <taxon>Bacteria</taxon>
        <taxon>Bacillati</taxon>
        <taxon>Bacillota</taxon>
        <taxon>Clostridia</taxon>
        <taxon>Lachnospirales</taxon>
        <taxon>Lachnospiraceae</taxon>
        <taxon>Blautia</taxon>
    </lineage>
</organism>
<dbReference type="CDD" id="cd06587">
    <property type="entry name" value="VOC"/>
    <property type="match status" value="1"/>
</dbReference>
<dbReference type="Pfam" id="PF00903">
    <property type="entry name" value="Glyoxalase"/>
    <property type="match status" value="1"/>
</dbReference>
<comment type="caution">
    <text evidence="2">The sequence shown here is derived from an EMBL/GenBank/DDBJ whole genome shotgun (WGS) entry which is preliminary data.</text>
</comment>
<proteinExistence type="predicted"/>
<dbReference type="InterPro" id="IPR037523">
    <property type="entry name" value="VOC_core"/>
</dbReference>
<dbReference type="Gene3D" id="3.10.180.10">
    <property type="entry name" value="2,3-Dihydroxybiphenyl 1,2-Dioxygenase, domain 1"/>
    <property type="match status" value="1"/>
</dbReference>
<dbReference type="AlphaFoldDB" id="A0A9D2LU25"/>
<sequence>MIAKANVHLGFNCKNLEESIRFYEEILGCKEAFTIYYGDLIPEDPKRLKTIPKDQLEKWESLKEVKWIVYLEWMDGYFIELFNEVTAHVENKPDPVNNYGYTHFAFVVDDMEEFCRMLKEKGGEKYIDLEPQPSLDGNINMWIHDPDGNRMEVQQYTEISAQKTGKLRG</sequence>
<reference evidence="2" key="2">
    <citation type="submission" date="2021-04" db="EMBL/GenBank/DDBJ databases">
        <authorList>
            <person name="Gilroy R."/>
        </authorList>
    </citation>
    <scope>NUCLEOTIDE SEQUENCE</scope>
    <source>
        <strain evidence="2">ChiSjej1B19-5720</strain>
    </source>
</reference>
<dbReference type="Proteomes" id="UP000823842">
    <property type="component" value="Unassembled WGS sequence"/>
</dbReference>
<dbReference type="EMBL" id="DWYZ01000237">
    <property type="protein sequence ID" value="HJB29635.1"/>
    <property type="molecule type" value="Genomic_DNA"/>
</dbReference>
<protein>
    <submittedName>
        <fullName evidence="2">VOC family protein</fullName>
    </submittedName>
</protein>
<evidence type="ECO:0000313" key="2">
    <source>
        <dbReference type="EMBL" id="HJB29635.1"/>
    </source>
</evidence>
<evidence type="ECO:0000313" key="3">
    <source>
        <dbReference type="Proteomes" id="UP000823842"/>
    </source>
</evidence>
<dbReference type="SUPFAM" id="SSF54593">
    <property type="entry name" value="Glyoxalase/Bleomycin resistance protein/Dihydroxybiphenyl dioxygenase"/>
    <property type="match status" value="1"/>
</dbReference>
<dbReference type="PROSITE" id="PS51819">
    <property type="entry name" value="VOC"/>
    <property type="match status" value="1"/>
</dbReference>
<reference evidence="2" key="1">
    <citation type="journal article" date="2021" name="PeerJ">
        <title>Extensive microbial diversity within the chicken gut microbiome revealed by metagenomics and culture.</title>
        <authorList>
            <person name="Gilroy R."/>
            <person name="Ravi A."/>
            <person name="Getino M."/>
            <person name="Pursley I."/>
            <person name="Horton D.L."/>
            <person name="Alikhan N.F."/>
            <person name="Baker D."/>
            <person name="Gharbi K."/>
            <person name="Hall N."/>
            <person name="Watson M."/>
            <person name="Adriaenssens E.M."/>
            <person name="Foster-Nyarko E."/>
            <person name="Jarju S."/>
            <person name="Secka A."/>
            <person name="Antonio M."/>
            <person name="Oren A."/>
            <person name="Chaudhuri R.R."/>
            <person name="La Ragione R."/>
            <person name="Hildebrand F."/>
            <person name="Pallen M.J."/>
        </authorList>
    </citation>
    <scope>NUCLEOTIDE SEQUENCE</scope>
    <source>
        <strain evidence="2">ChiSjej1B19-5720</strain>
    </source>
</reference>